<feature type="compositionally biased region" description="Polar residues" evidence="1">
    <location>
        <begin position="162"/>
        <end position="174"/>
    </location>
</feature>
<proteinExistence type="predicted"/>
<comment type="caution">
    <text evidence="2">The sequence shown here is derived from an EMBL/GenBank/DDBJ whole genome shotgun (WGS) entry which is preliminary data.</text>
</comment>
<dbReference type="EMBL" id="BRXX01000403">
    <property type="protein sequence ID" value="GMI09646.1"/>
    <property type="molecule type" value="Genomic_DNA"/>
</dbReference>
<feature type="compositionally biased region" description="Basic and acidic residues" evidence="1">
    <location>
        <begin position="21"/>
        <end position="33"/>
    </location>
</feature>
<feature type="region of interest" description="Disordered" evidence="1">
    <location>
        <begin position="18"/>
        <end position="51"/>
    </location>
</feature>
<evidence type="ECO:0000313" key="3">
    <source>
        <dbReference type="Proteomes" id="UP001165160"/>
    </source>
</evidence>
<dbReference type="AlphaFoldDB" id="A0A9W7FCI5"/>
<feature type="region of interest" description="Disordered" evidence="1">
    <location>
        <begin position="110"/>
        <end position="184"/>
    </location>
</feature>
<keyword evidence="3" id="KW-1185">Reference proteome</keyword>
<gene>
    <name evidence="2" type="ORF">TrVE_jg9702</name>
</gene>
<reference evidence="3" key="1">
    <citation type="journal article" date="2023" name="Commun. Biol.">
        <title>Genome analysis of Parmales, the sister group of diatoms, reveals the evolutionary specialization of diatoms from phago-mixotrophs to photoautotrophs.</title>
        <authorList>
            <person name="Ban H."/>
            <person name="Sato S."/>
            <person name="Yoshikawa S."/>
            <person name="Yamada K."/>
            <person name="Nakamura Y."/>
            <person name="Ichinomiya M."/>
            <person name="Sato N."/>
            <person name="Blanc-Mathieu R."/>
            <person name="Endo H."/>
            <person name="Kuwata A."/>
            <person name="Ogata H."/>
        </authorList>
    </citation>
    <scope>NUCLEOTIDE SEQUENCE [LARGE SCALE GENOMIC DNA]</scope>
    <source>
        <strain evidence="3">NIES 3699</strain>
    </source>
</reference>
<dbReference type="Proteomes" id="UP001165160">
    <property type="component" value="Unassembled WGS sequence"/>
</dbReference>
<protein>
    <submittedName>
        <fullName evidence="2">Uncharacterized protein</fullName>
    </submittedName>
</protein>
<evidence type="ECO:0000256" key="1">
    <source>
        <dbReference type="SAM" id="MobiDB-lite"/>
    </source>
</evidence>
<name>A0A9W7FCI5_9STRA</name>
<evidence type="ECO:0000313" key="2">
    <source>
        <dbReference type="EMBL" id="GMI09646.1"/>
    </source>
</evidence>
<sequence>MIGAIDLYDDARKIVTLPTDNKNDDKEAEKGLTGDDSFSSFSPATAVPSPVRVPPYQSPAAELLYLSHILGVPQSSVDSVSSKIVRSFEKRLNAERASVKRGYENQAKAVIASKRVSQRSSSQRSSSQRSSSQRFSSQRSSKPVRVPRPSKRHPPPPLNPSTSLGRWSALSSNHAPLPSPLSTLPLSSLYSTLQNLHASQQKIEEKIQRVNEEIDTRTFFGQS</sequence>
<organism evidence="2 3">
    <name type="scientific">Triparma verrucosa</name>
    <dbReference type="NCBI Taxonomy" id="1606542"/>
    <lineage>
        <taxon>Eukaryota</taxon>
        <taxon>Sar</taxon>
        <taxon>Stramenopiles</taxon>
        <taxon>Ochrophyta</taxon>
        <taxon>Bolidophyceae</taxon>
        <taxon>Parmales</taxon>
        <taxon>Triparmaceae</taxon>
        <taxon>Triparma</taxon>
    </lineage>
</organism>
<feature type="compositionally biased region" description="Low complexity" evidence="1">
    <location>
        <begin position="118"/>
        <end position="144"/>
    </location>
</feature>
<accession>A0A9W7FCI5</accession>